<evidence type="ECO:0000313" key="3">
    <source>
        <dbReference type="Proteomes" id="UP000008632"/>
    </source>
</evidence>
<dbReference type="RefSeq" id="WP_013534847.1">
    <property type="nucleotide sequence ID" value="NC_014924.1"/>
</dbReference>
<evidence type="ECO:0000313" key="2">
    <source>
        <dbReference type="EMBL" id="ADV27018.1"/>
    </source>
</evidence>
<feature type="compositionally biased region" description="Basic and acidic residues" evidence="1">
    <location>
        <begin position="67"/>
        <end position="89"/>
    </location>
</feature>
<dbReference type="KEGG" id="psu:Psesu_1168"/>
<sequence>MTAEKKHALYLVKDGENGGTPRLFAAEDVDAAKANGWAEPDFPKSNGEPWNAEGDLDAQDAAAELAQAKRDGEEKAAAKEAAKAESKKK</sequence>
<keyword evidence="3" id="KW-1185">Reference proteome</keyword>
<feature type="region of interest" description="Disordered" evidence="1">
    <location>
        <begin position="66"/>
        <end position="89"/>
    </location>
</feature>
<dbReference type="HOGENOM" id="CLU_2452408_0_0_6"/>
<proteinExistence type="predicted"/>
<evidence type="ECO:0000256" key="1">
    <source>
        <dbReference type="SAM" id="MobiDB-lite"/>
    </source>
</evidence>
<reference evidence="2 3" key="1">
    <citation type="submission" date="2011-01" db="EMBL/GenBank/DDBJ databases">
        <title>Complete sequence of Pseudoxanthomonas suwonensis 11-1.</title>
        <authorList>
            <consortium name="US DOE Joint Genome Institute"/>
            <person name="Lucas S."/>
            <person name="Copeland A."/>
            <person name="Lapidus A."/>
            <person name="Cheng J.-F."/>
            <person name="Goodwin L."/>
            <person name="Pitluck S."/>
            <person name="Teshima H."/>
            <person name="Detter J.C."/>
            <person name="Han C."/>
            <person name="Tapia R."/>
            <person name="Land M."/>
            <person name="Hauser L."/>
            <person name="Kyrpides N."/>
            <person name="Ivanova N."/>
            <person name="Ovchinnikova G."/>
            <person name="Siebers A.K."/>
            <person name="Allgaier M."/>
            <person name="Thelen M.P."/>
            <person name="Hugenholtz P."/>
            <person name="Gladden J."/>
            <person name="Woyke T."/>
        </authorList>
    </citation>
    <scope>NUCLEOTIDE SEQUENCE [LARGE SCALE GENOMIC DNA]</scope>
    <source>
        <strain evidence="3">11-1</strain>
    </source>
</reference>
<organism evidence="2 3">
    <name type="scientific">Pseudoxanthomonas suwonensis (strain 11-1)</name>
    <dbReference type="NCBI Taxonomy" id="743721"/>
    <lineage>
        <taxon>Bacteria</taxon>
        <taxon>Pseudomonadati</taxon>
        <taxon>Pseudomonadota</taxon>
        <taxon>Gammaproteobacteria</taxon>
        <taxon>Lysobacterales</taxon>
        <taxon>Lysobacteraceae</taxon>
        <taxon>Pseudoxanthomonas</taxon>
    </lineage>
</organism>
<dbReference type="STRING" id="743721.Psesu_1168"/>
<dbReference type="AlphaFoldDB" id="E6WS69"/>
<gene>
    <name evidence="2" type="ordered locus">Psesu_1168</name>
</gene>
<dbReference type="EMBL" id="CP002446">
    <property type="protein sequence ID" value="ADV27018.1"/>
    <property type="molecule type" value="Genomic_DNA"/>
</dbReference>
<name>E6WS69_PSEUU</name>
<dbReference type="Proteomes" id="UP000008632">
    <property type="component" value="Chromosome"/>
</dbReference>
<accession>E6WS69</accession>
<protein>
    <submittedName>
        <fullName evidence="2">Uncharacterized protein</fullName>
    </submittedName>
</protein>